<organism evidence="1 2">
    <name type="scientific">Linum trigynum</name>
    <dbReference type="NCBI Taxonomy" id="586398"/>
    <lineage>
        <taxon>Eukaryota</taxon>
        <taxon>Viridiplantae</taxon>
        <taxon>Streptophyta</taxon>
        <taxon>Embryophyta</taxon>
        <taxon>Tracheophyta</taxon>
        <taxon>Spermatophyta</taxon>
        <taxon>Magnoliopsida</taxon>
        <taxon>eudicotyledons</taxon>
        <taxon>Gunneridae</taxon>
        <taxon>Pentapetalae</taxon>
        <taxon>rosids</taxon>
        <taxon>fabids</taxon>
        <taxon>Malpighiales</taxon>
        <taxon>Linaceae</taxon>
        <taxon>Linum</taxon>
    </lineage>
</organism>
<accession>A0AAV2E000</accession>
<dbReference type="InterPro" id="IPR011990">
    <property type="entry name" value="TPR-like_helical_dom_sf"/>
</dbReference>
<name>A0AAV2E000_9ROSI</name>
<dbReference type="EMBL" id="OZ034816">
    <property type="protein sequence ID" value="CAL1379155.1"/>
    <property type="molecule type" value="Genomic_DNA"/>
</dbReference>
<protein>
    <submittedName>
        <fullName evidence="1">Uncharacterized protein</fullName>
    </submittedName>
</protein>
<dbReference type="AlphaFoldDB" id="A0AAV2E000"/>
<evidence type="ECO:0000313" key="2">
    <source>
        <dbReference type="Proteomes" id="UP001497516"/>
    </source>
</evidence>
<dbReference type="SUPFAM" id="SSF48452">
    <property type="entry name" value="TPR-like"/>
    <property type="match status" value="1"/>
</dbReference>
<keyword evidence="2" id="KW-1185">Reference proteome</keyword>
<evidence type="ECO:0000313" key="1">
    <source>
        <dbReference type="EMBL" id="CAL1379155.1"/>
    </source>
</evidence>
<reference evidence="1 2" key="1">
    <citation type="submission" date="2024-04" db="EMBL/GenBank/DDBJ databases">
        <authorList>
            <person name="Fracassetti M."/>
        </authorList>
    </citation>
    <scope>NUCLEOTIDE SEQUENCE [LARGE SCALE GENOMIC DNA]</scope>
</reference>
<dbReference type="Proteomes" id="UP001497516">
    <property type="component" value="Chromosome 3"/>
</dbReference>
<proteinExistence type="predicted"/>
<sequence>MELKIKSRKLPEAIGVIDRLIQVEPNNDECLLLKDQIYSYSDDSDPTTKIFEEVLEKDPLRWRLITAWSWRIQKMGGP</sequence>
<gene>
    <name evidence="1" type="ORF">LTRI10_LOCUS20695</name>
</gene>